<protein>
    <recommendedName>
        <fullName evidence="5">Pentatricopeptide repeat-containing protein</fullName>
    </recommendedName>
</protein>
<dbReference type="InterPro" id="IPR011990">
    <property type="entry name" value="TPR-like_helical_dom_sf"/>
</dbReference>
<evidence type="ECO:0000313" key="4">
    <source>
        <dbReference type="Proteomes" id="UP001642484"/>
    </source>
</evidence>
<evidence type="ECO:0000256" key="2">
    <source>
        <dbReference type="PROSITE-ProRule" id="PRU00708"/>
    </source>
</evidence>
<comment type="caution">
    <text evidence="3">The sequence shown here is derived from an EMBL/GenBank/DDBJ whole genome shotgun (WGS) entry which is preliminary data.</text>
</comment>
<dbReference type="Gene3D" id="1.25.40.10">
    <property type="entry name" value="Tetratricopeptide repeat domain"/>
    <property type="match status" value="2"/>
</dbReference>
<keyword evidence="1" id="KW-0677">Repeat</keyword>
<dbReference type="PANTHER" id="PTHR47936:SF1">
    <property type="entry name" value="PENTATRICOPEPTIDE REPEAT-CONTAINING PROTEIN GUN1, CHLOROPLASTIC"/>
    <property type="match status" value="1"/>
</dbReference>
<gene>
    <name evidence="3" type="ORF">CCMP2556_LOCUS25464</name>
</gene>
<proteinExistence type="predicted"/>
<evidence type="ECO:0000256" key="1">
    <source>
        <dbReference type="ARBA" id="ARBA00022737"/>
    </source>
</evidence>
<reference evidence="3 4" key="1">
    <citation type="submission" date="2024-02" db="EMBL/GenBank/DDBJ databases">
        <authorList>
            <person name="Chen Y."/>
            <person name="Shah S."/>
            <person name="Dougan E. K."/>
            <person name="Thang M."/>
            <person name="Chan C."/>
        </authorList>
    </citation>
    <scope>NUCLEOTIDE SEQUENCE [LARGE SCALE GENOMIC DNA]</scope>
</reference>
<dbReference type="NCBIfam" id="TIGR00756">
    <property type="entry name" value="PPR"/>
    <property type="match status" value="1"/>
</dbReference>
<evidence type="ECO:0008006" key="5">
    <source>
        <dbReference type="Google" id="ProtNLM"/>
    </source>
</evidence>
<accession>A0ABP0MI99</accession>
<dbReference type="PANTHER" id="PTHR47936">
    <property type="entry name" value="PPR_LONG DOMAIN-CONTAINING PROTEIN"/>
    <property type="match status" value="1"/>
</dbReference>
<evidence type="ECO:0000313" key="3">
    <source>
        <dbReference type="EMBL" id="CAK9049839.1"/>
    </source>
</evidence>
<dbReference type="Pfam" id="PF13041">
    <property type="entry name" value="PPR_2"/>
    <property type="match status" value="1"/>
</dbReference>
<dbReference type="InterPro" id="IPR002885">
    <property type="entry name" value="PPR_rpt"/>
</dbReference>
<dbReference type="EMBL" id="CAXAMN010017113">
    <property type="protein sequence ID" value="CAK9049839.1"/>
    <property type="molecule type" value="Genomic_DNA"/>
</dbReference>
<feature type="repeat" description="PPR" evidence="2">
    <location>
        <begin position="39"/>
        <end position="73"/>
    </location>
</feature>
<dbReference type="Pfam" id="PF01535">
    <property type="entry name" value="PPR"/>
    <property type="match status" value="1"/>
</dbReference>
<keyword evidence="4" id="KW-1185">Reference proteome</keyword>
<organism evidence="3 4">
    <name type="scientific">Durusdinium trenchii</name>
    <dbReference type="NCBI Taxonomy" id="1381693"/>
    <lineage>
        <taxon>Eukaryota</taxon>
        <taxon>Sar</taxon>
        <taxon>Alveolata</taxon>
        <taxon>Dinophyceae</taxon>
        <taxon>Suessiales</taxon>
        <taxon>Symbiodiniaceae</taxon>
        <taxon>Durusdinium</taxon>
    </lineage>
</organism>
<dbReference type="Proteomes" id="UP001642484">
    <property type="component" value="Unassembled WGS sequence"/>
</dbReference>
<name>A0ABP0MI99_9DINO</name>
<dbReference type="PROSITE" id="PS51375">
    <property type="entry name" value="PPR"/>
    <property type="match status" value="2"/>
</dbReference>
<sequence length="256" mass="28410">MQGRGGHCQVTDKVGYDGICCSGLKRPVNVCKDVVRQANCIAYNAAMSACEKAGQWPFALELFGEVSSLRVQLDICTCGAAISACEKGERWEKAIFILQRESLMKSSLIGYNAAISACGNKRQWAQSFHLFLEVQDIVPRLSEVTFSAMISALDVGHPSNLWELCLWILHMSGQSMSINLITYNTALTACANAGKWREALQLLSDMAKVRVHFDEVTFDSTLRSCITGNRAAEAREFINLLRTFALATFEPRDRRL</sequence>
<feature type="repeat" description="PPR" evidence="2">
    <location>
        <begin position="179"/>
        <end position="213"/>
    </location>
</feature>